<dbReference type="InterPro" id="IPR011701">
    <property type="entry name" value="MFS"/>
</dbReference>
<dbReference type="RefSeq" id="WP_204392015.1">
    <property type="nucleotide sequence ID" value="NZ_JAFBBW010000001.1"/>
</dbReference>
<evidence type="ECO:0000256" key="5">
    <source>
        <dbReference type="SAM" id="Phobius"/>
    </source>
</evidence>
<name>A0ABV9R3U4_9MICO</name>
<feature type="transmembrane region" description="Helical" evidence="5">
    <location>
        <begin position="61"/>
        <end position="80"/>
    </location>
</feature>
<feature type="transmembrane region" description="Helical" evidence="5">
    <location>
        <begin position="151"/>
        <end position="173"/>
    </location>
</feature>
<comment type="subcellular location">
    <subcellularLocation>
        <location evidence="1">Cell membrane</location>
        <topology evidence="1">Multi-pass membrane protein</topology>
    </subcellularLocation>
</comment>
<evidence type="ECO:0000256" key="4">
    <source>
        <dbReference type="ARBA" id="ARBA00023136"/>
    </source>
</evidence>
<keyword evidence="4 5" id="KW-0472">Membrane</keyword>
<dbReference type="SUPFAM" id="SSF103473">
    <property type="entry name" value="MFS general substrate transporter"/>
    <property type="match status" value="1"/>
</dbReference>
<keyword evidence="8" id="KW-1185">Reference proteome</keyword>
<feature type="transmembrane region" description="Helical" evidence="5">
    <location>
        <begin position="406"/>
        <end position="428"/>
    </location>
</feature>
<dbReference type="Pfam" id="PF07690">
    <property type="entry name" value="MFS_1"/>
    <property type="match status" value="1"/>
</dbReference>
<comment type="caution">
    <text evidence="7">The sequence shown here is derived from an EMBL/GenBank/DDBJ whole genome shotgun (WGS) entry which is preliminary data.</text>
</comment>
<feature type="transmembrane region" description="Helical" evidence="5">
    <location>
        <begin position="340"/>
        <end position="361"/>
    </location>
</feature>
<evidence type="ECO:0000256" key="3">
    <source>
        <dbReference type="ARBA" id="ARBA00022989"/>
    </source>
</evidence>
<evidence type="ECO:0000313" key="7">
    <source>
        <dbReference type="EMBL" id="MFC4828798.1"/>
    </source>
</evidence>
<sequence length="472" mass="47911">MTVDEASATGAIPAPPRARVLDPAHRWISIGMCALVFLAAFESMAVTAVMPAVAAELDGQALYALAFAGPLAVSVIGMIVAGNAADRGCPRLALFASVALFVAGLLIAGTATGMWQLVIGRLVHGLGGGGLTVALYVIVARVIPAALQPSLFAGFAAAWVVPSLVGPFISGVVADGVGWQWVFLGVVGLVVPALAMVVPSLRRMRVEVPAQRPPWRVSRIAWATLAGVAVLVLNLSTEASGWAGWMVPLAAVVVIAVAVRPMVPRGTLRAVPGLPATVLTRATLSGAFFGAQVYLPLLLTGEPYRLSTAMAGLVLTLSGVAWAIASQVQGRNPERLSHEACLRIGLALLGVAIAGSLVATILGLPPVAFMLTWSLAGAGMGIMYPRTTVIGLQSSSAENQGFISSAMTVADALGAAVTIALSALVFALLLPLGAVTAVAGGIAVALGVWAAGLFTGLRARVEAPEAAALEIG</sequence>
<feature type="transmembrane region" description="Helical" evidence="5">
    <location>
        <begin position="92"/>
        <end position="112"/>
    </location>
</feature>
<gene>
    <name evidence="7" type="ORF">ACFPER_08375</name>
</gene>
<evidence type="ECO:0000259" key="6">
    <source>
        <dbReference type="PROSITE" id="PS50850"/>
    </source>
</evidence>
<organism evidence="7 8">
    <name type="scientific">Agromyces aurantiacus</name>
    <dbReference type="NCBI Taxonomy" id="165814"/>
    <lineage>
        <taxon>Bacteria</taxon>
        <taxon>Bacillati</taxon>
        <taxon>Actinomycetota</taxon>
        <taxon>Actinomycetes</taxon>
        <taxon>Micrococcales</taxon>
        <taxon>Microbacteriaceae</taxon>
        <taxon>Agromyces</taxon>
    </lineage>
</organism>
<dbReference type="Proteomes" id="UP001595960">
    <property type="component" value="Unassembled WGS sequence"/>
</dbReference>
<feature type="transmembrane region" description="Helical" evidence="5">
    <location>
        <begin position="27"/>
        <end position="49"/>
    </location>
</feature>
<dbReference type="PRINTS" id="PR01036">
    <property type="entry name" value="TCRTETB"/>
</dbReference>
<feature type="transmembrane region" description="Helical" evidence="5">
    <location>
        <begin position="271"/>
        <end position="294"/>
    </location>
</feature>
<feature type="transmembrane region" description="Helical" evidence="5">
    <location>
        <begin position="306"/>
        <end position="328"/>
    </location>
</feature>
<evidence type="ECO:0000256" key="1">
    <source>
        <dbReference type="ARBA" id="ARBA00004651"/>
    </source>
</evidence>
<feature type="transmembrane region" description="Helical" evidence="5">
    <location>
        <begin position="219"/>
        <end position="236"/>
    </location>
</feature>
<protein>
    <submittedName>
        <fullName evidence="7">MFS transporter</fullName>
    </submittedName>
</protein>
<accession>A0ABV9R3U4</accession>
<dbReference type="PANTHER" id="PTHR23501:SF154">
    <property type="entry name" value="MULTIDRUG-EFFLUX TRANSPORTER RV1634-RELATED"/>
    <property type="match status" value="1"/>
</dbReference>
<dbReference type="PROSITE" id="PS50850">
    <property type="entry name" value="MFS"/>
    <property type="match status" value="1"/>
</dbReference>
<reference evidence="8" key="1">
    <citation type="journal article" date="2019" name="Int. J. Syst. Evol. Microbiol.">
        <title>The Global Catalogue of Microorganisms (GCM) 10K type strain sequencing project: providing services to taxonomists for standard genome sequencing and annotation.</title>
        <authorList>
            <consortium name="The Broad Institute Genomics Platform"/>
            <consortium name="The Broad Institute Genome Sequencing Center for Infectious Disease"/>
            <person name="Wu L."/>
            <person name="Ma J."/>
        </authorList>
    </citation>
    <scope>NUCLEOTIDE SEQUENCE [LARGE SCALE GENOMIC DNA]</scope>
    <source>
        <strain evidence="8">CGMCC 1.12192</strain>
    </source>
</reference>
<evidence type="ECO:0000313" key="8">
    <source>
        <dbReference type="Proteomes" id="UP001595960"/>
    </source>
</evidence>
<dbReference type="EMBL" id="JBHSJC010000001">
    <property type="protein sequence ID" value="MFC4828798.1"/>
    <property type="molecule type" value="Genomic_DNA"/>
</dbReference>
<feature type="transmembrane region" description="Helical" evidence="5">
    <location>
        <begin position="118"/>
        <end position="139"/>
    </location>
</feature>
<dbReference type="InterPro" id="IPR036259">
    <property type="entry name" value="MFS_trans_sf"/>
</dbReference>
<feature type="transmembrane region" description="Helical" evidence="5">
    <location>
        <begin position="434"/>
        <end position="454"/>
    </location>
</feature>
<keyword evidence="2 5" id="KW-0812">Transmembrane</keyword>
<keyword evidence="3 5" id="KW-1133">Transmembrane helix</keyword>
<feature type="domain" description="Major facilitator superfamily (MFS) profile" evidence="6">
    <location>
        <begin position="28"/>
        <end position="458"/>
    </location>
</feature>
<evidence type="ECO:0000256" key="2">
    <source>
        <dbReference type="ARBA" id="ARBA00022692"/>
    </source>
</evidence>
<dbReference type="Gene3D" id="1.20.1250.20">
    <property type="entry name" value="MFS general substrate transporter like domains"/>
    <property type="match status" value="1"/>
</dbReference>
<dbReference type="PANTHER" id="PTHR23501">
    <property type="entry name" value="MAJOR FACILITATOR SUPERFAMILY"/>
    <property type="match status" value="1"/>
</dbReference>
<feature type="transmembrane region" description="Helical" evidence="5">
    <location>
        <begin position="242"/>
        <end position="259"/>
    </location>
</feature>
<feature type="transmembrane region" description="Helical" evidence="5">
    <location>
        <begin position="367"/>
        <end position="385"/>
    </location>
</feature>
<proteinExistence type="predicted"/>
<dbReference type="InterPro" id="IPR020846">
    <property type="entry name" value="MFS_dom"/>
</dbReference>
<feature type="transmembrane region" description="Helical" evidence="5">
    <location>
        <begin position="179"/>
        <end position="198"/>
    </location>
</feature>